<dbReference type="InterPro" id="IPR000871">
    <property type="entry name" value="Beta-lactam_class-A"/>
</dbReference>
<dbReference type="GO" id="GO:0008800">
    <property type="term" value="F:beta-lactamase activity"/>
    <property type="evidence" value="ECO:0007669"/>
    <property type="project" value="InterPro"/>
</dbReference>
<dbReference type="STRING" id="706434.HMPREF9429_00469"/>
<dbReference type="RefSeq" id="WP_006941299.1">
    <property type="nucleotide sequence ID" value="NZ_GL538185.1"/>
</dbReference>
<dbReference type="Pfam" id="PF13354">
    <property type="entry name" value="Beta-lactamase2"/>
    <property type="match status" value="1"/>
</dbReference>
<sequence>MSAYTEEQKKTLEEYIKNNVEAGLELSWYFAPVGEAGCGGKEDVLMPAASLIKIAVMIEAFRRKKEGTLDFSECLTVNDVVEGGSFYIKRRDDSVPIYELIFHMITESDNTCTNMLIRSLGVERINETVRSFGLVKTKLRRHMMDFEAARRGEENTTTMRETSELLSLLAQGRCVGPTEDRAMIEILAAQEDNCLLPAQLPHNLTVAHKTGQLEGLFHDCGIIYGRKKPLICAIGARNVTAESRTVWELAYFVRYAYDVLTAGT</sequence>
<dbReference type="PANTHER" id="PTHR35333">
    <property type="entry name" value="BETA-LACTAMASE"/>
    <property type="match status" value="1"/>
</dbReference>
<protein>
    <recommendedName>
        <fullName evidence="1">Beta-lactamase class A catalytic domain-containing protein</fullName>
    </recommendedName>
</protein>
<gene>
    <name evidence="2" type="ORF">HMPREF9429_00469</name>
</gene>
<keyword evidence="3" id="KW-1185">Reference proteome</keyword>
<evidence type="ECO:0000313" key="3">
    <source>
        <dbReference type="Proteomes" id="UP000003195"/>
    </source>
</evidence>
<dbReference type="Proteomes" id="UP000003195">
    <property type="component" value="Unassembled WGS sequence"/>
</dbReference>
<dbReference type="InterPro" id="IPR012338">
    <property type="entry name" value="Beta-lactam/transpept-like"/>
</dbReference>
<feature type="domain" description="Beta-lactamase class A catalytic" evidence="1">
    <location>
        <begin position="41"/>
        <end position="234"/>
    </location>
</feature>
<dbReference type="InterPro" id="IPR045155">
    <property type="entry name" value="Beta-lactam_cat"/>
</dbReference>
<dbReference type="EMBL" id="AECS01000011">
    <property type="protein sequence ID" value="EFQ04717.1"/>
    <property type="molecule type" value="Genomic_DNA"/>
</dbReference>
<dbReference type="Gene3D" id="3.40.710.10">
    <property type="entry name" value="DD-peptidase/beta-lactamase superfamily"/>
    <property type="match status" value="1"/>
</dbReference>
<name>E2ZAK6_9FIRM</name>
<evidence type="ECO:0000259" key="1">
    <source>
        <dbReference type="Pfam" id="PF13354"/>
    </source>
</evidence>
<dbReference type="AlphaFoldDB" id="E2ZAK6"/>
<dbReference type="GO" id="GO:0030655">
    <property type="term" value="P:beta-lactam antibiotic catabolic process"/>
    <property type="evidence" value="ECO:0007669"/>
    <property type="project" value="InterPro"/>
</dbReference>
<dbReference type="eggNOG" id="COG2367">
    <property type="taxonomic scope" value="Bacteria"/>
</dbReference>
<reference evidence="2 3" key="1">
    <citation type="submission" date="2010-08" db="EMBL/GenBank/DDBJ databases">
        <authorList>
            <person name="Weinstock G."/>
            <person name="Sodergren E."/>
            <person name="Clifton S."/>
            <person name="Fulton L."/>
            <person name="Fulton B."/>
            <person name="Courtney L."/>
            <person name="Fronick C."/>
            <person name="Harrison M."/>
            <person name="Strong C."/>
            <person name="Farmer C."/>
            <person name="Delahaunty K."/>
            <person name="Markovic C."/>
            <person name="Hall O."/>
            <person name="Minx P."/>
            <person name="Tomlinson C."/>
            <person name="Mitreva M."/>
            <person name="Hou S."/>
            <person name="Chen J."/>
            <person name="Wollam A."/>
            <person name="Pepin K.H."/>
            <person name="Johnson M."/>
            <person name="Bhonagiri V."/>
            <person name="Zhang X."/>
            <person name="Suruliraj S."/>
            <person name="Warren W."/>
            <person name="Chinwalla A."/>
            <person name="Mardis E.R."/>
            <person name="Wilson R.K."/>
        </authorList>
    </citation>
    <scope>NUCLEOTIDE SEQUENCE [LARGE SCALE GENOMIC DNA]</scope>
    <source>
        <strain evidence="2 3">F0359</strain>
    </source>
</reference>
<proteinExistence type="predicted"/>
<evidence type="ECO:0000313" key="2">
    <source>
        <dbReference type="EMBL" id="EFQ04717.1"/>
    </source>
</evidence>
<comment type="caution">
    <text evidence="2">The sequence shown here is derived from an EMBL/GenBank/DDBJ whole genome shotgun (WGS) entry which is preliminary data.</text>
</comment>
<dbReference type="PANTHER" id="PTHR35333:SF3">
    <property type="entry name" value="BETA-LACTAMASE-TYPE TRANSPEPTIDASE FOLD CONTAINING PROTEIN"/>
    <property type="match status" value="1"/>
</dbReference>
<organism evidence="2 3">
    <name type="scientific">Megasphaera micronuciformis F0359</name>
    <dbReference type="NCBI Taxonomy" id="706434"/>
    <lineage>
        <taxon>Bacteria</taxon>
        <taxon>Bacillati</taxon>
        <taxon>Bacillota</taxon>
        <taxon>Negativicutes</taxon>
        <taxon>Veillonellales</taxon>
        <taxon>Veillonellaceae</taxon>
        <taxon>Megasphaera</taxon>
    </lineage>
</organism>
<dbReference type="OrthoDB" id="9775096at2"/>
<dbReference type="HOGENOM" id="CLU_031960_9_2_9"/>
<accession>E2ZAK6</accession>
<dbReference type="GO" id="GO:0046677">
    <property type="term" value="P:response to antibiotic"/>
    <property type="evidence" value="ECO:0007669"/>
    <property type="project" value="InterPro"/>
</dbReference>
<dbReference type="SUPFAM" id="SSF56601">
    <property type="entry name" value="beta-lactamase/transpeptidase-like"/>
    <property type="match status" value="1"/>
</dbReference>